<evidence type="ECO:0000313" key="3">
    <source>
        <dbReference type="Proteomes" id="UP000176087"/>
    </source>
</evidence>
<dbReference type="GO" id="GO:0005737">
    <property type="term" value="C:cytoplasm"/>
    <property type="evidence" value="ECO:0007669"/>
    <property type="project" value="TreeGrafter"/>
</dbReference>
<accession>A0A1E7JJ66</accession>
<organism evidence="2 3">
    <name type="scientific">Streptomyces abyssalis</name>
    <dbReference type="NCBI Taxonomy" id="933944"/>
    <lineage>
        <taxon>Bacteria</taxon>
        <taxon>Bacillati</taxon>
        <taxon>Actinomycetota</taxon>
        <taxon>Actinomycetes</taxon>
        <taxon>Kitasatosporales</taxon>
        <taxon>Streptomycetaceae</taxon>
        <taxon>Streptomyces</taxon>
    </lineage>
</organism>
<dbReference type="GO" id="GO:0008999">
    <property type="term" value="F:protein-N-terminal-alanine acetyltransferase activity"/>
    <property type="evidence" value="ECO:0007669"/>
    <property type="project" value="TreeGrafter"/>
</dbReference>
<dbReference type="PROSITE" id="PS51186">
    <property type="entry name" value="GNAT"/>
    <property type="match status" value="1"/>
</dbReference>
<dbReference type="PANTHER" id="PTHR43441">
    <property type="entry name" value="RIBOSOMAL-PROTEIN-SERINE ACETYLTRANSFERASE"/>
    <property type="match status" value="1"/>
</dbReference>
<gene>
    <name evidence="2" type="ORF">AN215_15105</name>
</gene>
<dbReference type="PANTHER" id="PTHR43441:SF10">
    <property type="entry name" value="ACETYLTRANSFERASE"/>
    <property type="match status" value="1"/>
</dbReference>
<dbReference type="STRING" id="933944.AN215_15105"/>
<evidence type="ECO:0000259" key="1">
    <source>
        <dbReference type="PROSITE" id="PS51186"/>
    </source>
</evidence>
<dbReference type="InterPro" id="IPR000182">
    <property type="entry name" value="GNAT_dom"/>
</dbReference>
<dbReference type="RefSeq" id="WP_070013531.1">
    <property type="nucleotide sequence ID" value="NZ_LJGS01000044.1"/>
</dbReference>
<sequence>MEPPTLVTERLMLRPLDERDVESVQAACQDPEIVRWIPVPEPYGREDAEQFVCGVSPAGWRDDTMYNFGVFTKSGGLVGSMGLVRLWQLGTPERQAELGFWTVKEQRGNGYTVEAGRAVIDWAFSELKAERLEWVAEAGNLASRAVARRLGFVMEGTQRAKIVQRGIRRDAWVAALLPTDLGQQMETPYLPASGRSRAKRPA</sequence>
<keyword evidence="2" id="KW-0808">Transferase</keyword>
<name>A0A1E7JJ66_9ACTN</name>
<reference evidence="2 3" key="1">
    <citation type="journal article" date="2016" name="Front. Microbiol.">
        <title>Comparative Genomics Analysis of Streptomyces Species Reveals Their Adaptation to the Marine Environment and Their Diversity at the Genomic Level.</title>
        <authorList>
            <person name="Tian X."/>
            <person name="Zhang Z."/>
            <person name="Yang T."/>
            <person name="Chen M."/>
            <person name="Li J."/>
            <person name="Chen F."/>
            <person name="Yang J."/>
            <person name="Li W."/>
            <person name="Zhang B."/>
            <person name="Zhang Z."/>
            <person name="Wu J."/>
            <person name="Zhang C."/>
            <person name="Long L."/>
            <person name="Xiao J."/>
        </authorList>
    </citation>
    <scope>NUCLEOTIDE SEQUENCE [LARGE SCALE GENOMIC DNA]</scope>
    <source>
        <strain evidence="2 3">SCSIO 10390</strain>
    </source>
</reference>
<dbReference type="InterPro" id="IPR016181">
    <property type="entry name" value="Acyl_CoA_acyltransferase"/>
</dbReference>
<dbReference type="GO" id="GO:1990189">
    <property type="term" value="F:protein N-terminal-serine acetyltransferase activity"/>
    <property type="evidence" value="ECO:0007669"/>
    <property type="project" value="TreeGrafter"/>
</dbReference>
<dbReference type="AlphaFoldDB" id="A0A1E7JJ66"/>
<proteinExistence type="predicted"/>
<dbReference type="Pfam" id="PF13302">
    <property type="entry name" value="Acetyltransf_3"/>
    <property type="match status" value="1"/>
</dbReference>
<feature type="domain" description="N-acetyltransferase" evidence="1">
    <location>
        <begin position="11"/>
        <end position="179"/>
    </location>
</feature>
<dbReference type="InterPro" id="IPR051908">
    <property type="entry name" value="Ribosomal_N-acetyltransferase"/>
</dbReference>
<protein>
    <submittedName>
        <fullName evidence="2">Acetyltransferase</fullName>
    </submittedName>
</protein>
<dbReference type="SUPFAM" id="SSF55729">
    <property type="entry name" value="Acyl-CoA N-acyltransferases (Nat)"/>
    <property type="match status" value="1"/>
</dbReference>
<comment type="caution">
    <text evidence="2">The sequence shown here is derived from an EMBL/GenBank/DDBJ whole genome shotgun (WGS) entry which is preliminary data.</text>
</comment>
<evidence type="ECO:0000313" key="2">
    <source>
        <dbReference type="EMBL" id="OEU87691.1"/>
    </source>
</evidence>
<dbReference type="EMBL" id="LJGT01000040">
    <property type="protein sequence ID" value="OEU87691.1"/>
    <property type="molecule type" value="Genomic_DNA"/>
</dbReference>
<dbReference type="Gene3D" id="3.40.630.30">
    <property type="match status" value="1"/>
</dbReference>
<dbReference type="Proteomes" id="UP000176087">
    <property type="component" value="Unassembled WGS sequence"/>
</dbReference>
<dbReference type="OrthoDB" id="9795188at2"/>
<keyword evidence="3" id="KW-1185">Reference proteome</keyword>